<keyword evidence="3" id="KW-1185">Reference proteome</keyword>
<dbReference type="EMBL" id="BMWE01000034">
    <property type="protein sequence ID" value="GGY51057.1"/>
    <property type="molecule type" value="Genomic_DNA"/>
</dbReference>
<proteinExistence type="predicted"/>
<organism evidence="2 3">
    <name type="scientific">Streptomyces djakartensis</name>
    <dbReference type="NCBI Taxonomy" id="68193"/>
    <lineage>
        <taxon>Bacteria</taxon>
        <taxon>Bacillati</taxon>
        <taxon>Actinomycetota</taxon>
        <taxon>Actinomycetes</taxon>
        <taxon>Kitasatosporales</taxon>
        <taxon>Streptomycetaceae</taxon>
        <taxon>Streptomyces</taxon>
    </lineage>
</organism>
<gene>
    <name evidence="2" type="ORF">GCM10010384_66320</name>
</gene>
<evidence type="ECO:0000256" key="1">
    <source>
        <dbReference type="SAM" id="MobiDB-lite"/>
    </source>
</evidence>
<evidence type="ECO:0000313" key="3">
    <source>
        <dbReference type="Proteomes" id="UP000653308"/>
    </source>
</evidence>
<dbReference type="RefSeq" id="WP_190201684.1">
    <property type="nucleotide sequence ID" value="NZ_BMWE01000034.1"/>
</dbReference>
<comment type="caution">
    <text evidence="2">The sequence shown here is derived from an EMBL/GenBank/DDBJ whole genome shotgun (WGS) entry which is preliminary data.</text>
</comment>
<feature type="compositionally biased region" description="Basic and acidic residues" evidence="1">
    <location>
        <begin position="34"/>
        <end position="46"/>
    </location>
</feature>
<feature type="region of interest" description="Disordered" evidence="1">
    <location>
        <begin position="1"/>
        <end position="70"/>
    </location>
</feature>
<protein>
    <submittedName>
        <fullName evidence="2">Uncharacterized protein</fullName>
    </submittedName>
</protein>
<name>A0ABQ3AI73_9ACTN</name>
<feature type="compositionally biased region" description="Basic and acidic residues" evidence="1">
    <location>
        <begin position="57"/>
        <end position="70"/>
    </location>
</feature>
<reference evidence="3" key="1">
    <citation type="journal article" date="2019" name="Int. J. Syst. Evol. Microbiol.">
        <title>The Global Catalogue of Microorganisms (GCM) 10K type strain sequencing project: providing services to taxonomists for standard genome sequencing and annotation.</title>
        <authorList>
            <consortium name="The Broad Institute Genomics Platform"/>
            <consortium name="The Broad Institute Genome Sequencing Center for Infectious Disease"/>
            <person name="Wu L."/>
            <person name="Ma J."/>
        </authorList>
    </citation>
    <scope>NUCLEOTIDE SEQUENCE [LARGE SCALE GENOMIC DNA]</scope>
    <source>
        <strain evidence="3">JCM 4957</strain>
    </source>
</reference>
<accession>A0ABQ3AI73</accession>
<evidence type="ECO:0000313" key="2">
    <source>
        <dbReference type="EMBL" id="GGY51057.1"/>
    </source>
</evidence>
<sequence>MTRRPPKDQSAVPKAGKSSPSCSKKDRHQKVTRTRQEERRAGDRAKPVQPSVPQHAVPDRRGGPEALGHH</sequence>
<dbReference type="Proteomes" id="UP000653308">
    <property type="component" value="Unassembled WGS sequence"/>
</dbReference>